<comment type="caution">
    <text evidence="1">The sequence shown here is derived from an EMBL/GenBank/DDBJ whole genome shotgun (WGS) entry which is preliminary data.</text>
</comment>
<sequence>MTEFERTYTVATRDGYDEIEGVSVTTTEETDNGYRIELAVEGNTETPGANETPQPVDATAHRATYRLSKNHLLREHQGYAAGRTLSEDCWAVRTD</sequence>
<keyword evidence="2" id="KW-1185">Reference proteome</keyword>
<dbReference type="AlphaFoldDB" id="A0ABD5W0Z0"/>
<dbReference type="EMBL" id="JBHSZI010000001">
    <property type="protein sequence ID" value="MFC7058662.1"/>
    <property type="molecule type" value="Genomic_DNA"/>
</dbReference>
<accession>A0ABD5W0Z0</accession>
<gene>
    <name evidence="1" type="ORF">ACFQQG_11330</name>
</gene>
<name>A0ABD5W0Z0_9EURY</name>
<reference evidence="1 2" key="1">
    <citation type="journal article" date="2019" name="Int. J. Syst. Evol. Microbiol.">
        <title>The Global Catalogue of Microorganisms (GCM) 10K type strain sequencing project: providing services to taxonomists for standard genome sequencing and annotation.</title>
        <authorList>
            <consortium name="The Broad Institute Genomics Platform"/>
            <consortium name="The Broad Institute Genome Sequencing Center for Infectious Disease"/>
            <person name="Wu L."/>
            <person name="Ma J."/>
        </authorList>
    </citation>
    <scope>NUCLEOTIDE SEQUENCE [LARGE SCALE GENOMIC DNA]</scope>
    <source>
        <strain evidence="1 2">JCM 30072</strain>
    </source>
</reference>
<evidence type="ECO:0000313" key="2">
    <source>
        <dbReference type="Proteomes" id="UP001596445"/>
    </source>
</evidence>
<proteinExistence type="predicted"/>
<protein>
    <submittedName>
        <fullName evidence="1">Uncharacterized protein</fullName>
    </submittedName>
</protein>
<evidence type="ECO:0000313" key="1">
    <source>
        <dbReference type="EMBL" id="MFC7058662.1"/>
    </source>
</evidence>
<dbReference type="RefSeq" id="WP_382185586.1">
    <property type="nucleotide sequence ID" value="NZ_JBHSZI010000001.1"/>
</dbReference>
<organism evidence="1 2">
    <name type="scientific">Halovenus salina</name>
    <dbReference type="NCBI Taxonomy" id="1510225"/>
    <lineage>
        <taxon>Archaea</taxon>
        <taxon>Methanobacteriati</taxon>
        <taxon>Methanobacteriota</taxon>
        <taxon>Stenosarchaea group</taxon>
        <taxon>Halobacteria</taxon>
        <taxon>Halobacteriales</taxon>
        <taxon>Haloarculaceae</taxon>
        <taxon>Halovenus</taxon>
    </lineage>
</organism>
<dbReference type="Proteomes" id="UP001596445">
    <property type="component" value="Unassembled WGS sequence"/>
</dbReference>